<feature type="domain" description="CusB-like beta-barrel" evidence="6">
    <location>
        <begin position="244"/>
        <end position="320"/>
    </location>
</feature>
<dbReference type="InterPro" id="IPR058792">
    <property type="entry name" value="Beta-barrel_RND_2"/>
</dbReference>
<evidence type="ECO:0000259" key="6">
    <source>
        <dbReference type="Pfam" id="PF25954"/>
    </source>
</evidence>
<dbReference type="Gene3D" id="2.40.50.320">
    <property type="entry name" value="Copper binding periplasmic protein CusF"/>
    <property type="match status" value="1"/>
</dbReference>
<name>L0W923_9GAMM</name>
<feature type="domain" description="CusB-like barrel-sandwich hybrid" evidence="5">
    <location>
        <begin position="123"/>
        <end position="238"/>
    </location>
</feature>
<dbReference type="GO" id="GO:0022857">
    <property type="term" value="F:transmembrane transporter activity"/>
    <property type="evidence" value="ECO:0007669"/>
    <property type="project" value="InterPro"/>
</dbReference>
<feature type="region of interest" description="Disordered" evidence="3">
    <location>
        <begin position="390"/>
        <end position="417"/>
    </location>
</feature>
<keyword evidence="9" id="KW-1185">Reference proteome</keyword>
<dbReference type="FunFam" id="2.40.30.170:FF:000010">
    <property type="entry name" value="Efflux RND transporter periplasmic adaptor subunit"/>
    <property type="match status" value="1"/>
</dbReference>
<dbReference type="OrthoDB" id="9806939at2"/>
<sequence>MNTLTKVLLGSTVGALLGVSGFWLLSDVNENGTTATEGERQPLYWVAPMDAEYRRDKPGKSPMGMDLVPVYEEGSGKDEPGTVKISPVVVNNLGVRTARVDSGRLQPEVRTVGYVQYSENRLVHVNPRVEGWIEKLYVEAVGDPVKKGEPLYTLYSPTLVNAQEELLMALKRDNSVAVGAAVDQLLALNLPQNEIDRVRETRRINQHITFAAPQSGVLENLSVREGMFIKPGTNMMSIGQLEHIWVIGEVFERQANLVSEGDPVRMRLDYLPGREWLGQVDYLYPSLNAETRTAQVRVHFHNPDGFLKPGMFAQMVIETEAGAETLLIPREALIRTGSQARVVLALGEGRFRSVVVEVGRVGERQVEILAGLNEGERLVTSAQFLIDSESSKTADLERMTPRPDQSEQASVEEDIEPSSTWVSARVLSLMPDHRMATLEHEPIPDWDWPAMTMDFMVEEGVSMEDLEPGMRLHVQIVKDSGGDYRLSQVHIPGEGSTGDTESSEMDHSQHEGGGQGSMPEQSEKGHDEMSMPDHDSMSQDAMEHDHHDKEEHRHD</sequence>
<dbReference type="RefSeq" id="WP_008930139.1">
    <property type="nucleotide sequence ID" value="NZ_AMRJ01000031.1"/>
</dbReference>
<dbReference type="InterPro" id="IPR058790">
    <property type="entry name" value="BSH_CusB"/>
</dbReference>
<dbReference type="InterPro" id="IPR042230">
    <property type="entry name" value="CusF_sf"/>
</dbReference>
<dbReference type="PANTHER" id="PTHR30097:SF15">
    <property type="entry name" value="CATION EFFLUX SYSTEM PROTEIN CUSB"/>
    <property type="match status" value="1"/>
</dbReference>
<comment type="caution">
    <text evidence="8">The sequence shown here is derived from an EMBL/GenBank/DDBJ whole genome shotgun (WGS) entry which is preliminary data.</text>
</comment>
<feature type="compositionally biased region" description="Basic and acidic residues" evidence="3">
    <location>
        <begin position="521"/>
        <end position="555"/>
    </location>
</feature>
<evidence type="ECO:0000259" key="5">
    <source>
        <dbReference type="Pfam" id="PF25919"/>
    </source>
</evidence>
<dbReference type="InterPro" id="IPR051909">
    <property type="entry name" value="MFP_Cation_Efflux"/>
</dbReference>
<dbReference type="InterPro" id="IPR058649">
    <property type="entry name" value="CzcB_C"/>
</dbReference>
<accession>L0W923</accession>
<evidence type="ECO:0000256" key="1">
    <source>
        <dbReference type="ARBA" id="ARBA00009477"/>
    </source>
</evidence>
<dbReference type="Gene3D" id="2.40.30.170">
    <property type="match status" value="1"/>
</dbReference>
<dbReference type="Pfam" id="PF25919">
    <property type="entry name" value="BSH_CusB"/>
    <property type="match status" value="1"/>
</dbReference>
<keyword evidence="2" id="KW-0813">Transport</keyword>
<dbReference type="EMBL" id="AMRJ01000031">
    <property type="protein sequence ID" value="EKF73238.1"/>
    <property type="molecule type" value="Genomic_DNA"/>
</dbReference>
<gene>
    <name evidence="8" type="ORF">A11A3_14847</name>
</gene>
<dbReference type="GO" id="GO:0016020">
    <property type="term" value="C:membrane"/>
    <property type="evidence" value="ECO:0007669"/>
    <property type="project" value="InterPro"/>
</dbReference>
<feature type="domain" description="Heavy metal binding" evidence="4">
    <location>
        <begin position="44"/>
        <end position="70"/>
    </location>
</feature>
<dbReference type="GO" id="GO:0060003">
    <property type="term" value="P:copper ion export"/>
    <property type="evidence" value="ECO:0007669"/>
    <property type="project" value="TreeGrafter"/>
</dbReference>
<reference evidence="8 9" key="1">
    <citation type="journal article" date="2012" name="J. Bacteriol.">
        <title>Genome Sequence of the Alkane-Degrading Bacterium Alcanivorax hongdengensis Type Strain A-11-3.</title>
        <authorList>
            <person name="Lai Q."/>
            <person name="Shao Z."/>
        </authorList>
    </citation>
    <scope>NUCLEOTIDE SEQUENCE [LARGE SCALE GENOMIC DNA]</scope>
    <source>
        <strain evidence="8 9">A-11-3</strain>
    </source>
</reference>
<dbReference type="InterPro" id="IPR045800">
    <property type="entry name" value="HMBD"/>
</dbReference>
<dbReference type="eggNOG" id="COG5569">
    <property type="taxonomic scope" value="Bacteria"/>
</dbReference>
<dbReference type="Pfam" id="PF25975">
    <property type="entry name" value="CzcB_C"/>
    <property type="match status" value="1"/>
</dbReference>
<evidence type="ECO:0000259" key="7">
    <source>
        <dbReference type="Pfam" id="PF25975"/>
    </source>
</evidence>
<dbReference type="SUPFAM" id="SSF111369">
    <property type="entry name" value="HlyD-like secretion proteins"/>
    <property type="match status" value="1"/>
</dbReference>
<evidence type="ECO:0000313" key="8">
    <source>
        <dbReference type="EMBL" id="EKF73238.1"/>
    </source>
</evidence>
<proteinExistence type="inferred from homology"/>
<comment type="similarity">
    <text evidence="1">Belongs to the membrane fusion protein (MFP) (TC 8.A.1) family.</text>
</comment>
<organism evidence="8 9">
    <name type="scientific">Alcanivorax hongdengensis A-11-3</name>
    <dbReference type="NCBI Taxonomy" id="1177179"/>
    <lineage>
        <taxon>Bacteria</taxon>
        <taxon>Pseudomonadati</taxon>
        <taxon>Pseudomonadota</taxon>
        <taxon>Gammaproteobacteria</taxon>
        <taxon>Oceanospirillales</taxon>
        <taxon>Alcanivoracaceae</taxon>
        <taxon>Alcanivorax</taxon>
    </lineage>
</organism>
<dbReference type="GO" id="GO:0030288">
    <property type="term" value="C:outer membrane-bounded periplasmic space"/>
    <property type="evidence" value="ECO:0007669"/>
    <property type="project" value="TreeGrafter"/>
</dbReference>
<evidence type="ECO:0000256" key="3">
    <source>
        <dbReference type="SAM" id="MobiDB-lite"/>
    </source>
</evidence>
<evidence type="ECO:0000256" key="2">
    <source>
        <dbReference type="ARBA" id="ARBA00022448"/>
    </source>
</evidence>
<dbReference type="PATRIC" id="fig|1177179.3.peg.2920"/>
<dbReference type="InterPro" id="IPR021647">
    <property type="entry name" value="CusF_Ec"/>
</dbReference>
<dbReference type="eggNOG" id="COG0845">
    <property type="taxonomic scope" value="Bacteria"/>
</dbReference>
<dbReference type="Gene3D" id="2.40.50.100">
    <property type="match status" value="1"/>
</dbReference>
<feature type="compositionally biased region" description="Basic and acidic residues" evidence="3">
    <location>
        <begin position="390"/>
        <end position="405"/>
    </location>
</feature>
<dbReference type="Proteomes" id="UP000010164">
    <property type="component" value="Unassembled WGS sequence"/>
</dbReference>
<dbReference type="PANTHER" id="PTHR30097">
    <property type="entry name" value="CATION EFFLUX SYSTEM PROTEIN CUSB"/>
    <property type="match status" value="1"/>
</dbReference>
<feature type="domain" description="CzcB-like C-terminal circularly permuted SH3-like" evidence="7">
    <location>
        <begin position="328"/>
        <end position="386"/>
    </location>
</feature>
<dbReference type="GO" id="GO:0015679">
    <property type="term" value="P:plasma membrane copper ion transport"/>
    <property type="evidence" value="ECO:0007669"/>
    <property type="project" value="TreeGrafter"/>
</dbReference>
<dbReference type="Pfam" id="PF11604">
    <property type="entry name" value="CusF_Ec"/>
    <property type="match status" value="1"/>
</dbReference>
<dbReference type="Gene3D" id="2.40.420.20">
    <property type="match status" value="1"/>
</dbReference>
<dbReference type="AlphaFoldDB" id="L0W923"/>
<evidence type="ECO:0000259" key="4">
    <source>
        <dbReference type="Pfam" id="PF19335"/>
    </source>
</evidence>
<protein>
    <submittedName>
        <fullName evidence="8">RND family efflux transporter MFP subunit</fullName>
    </submittedName>
</protein>
<dbReference type="NCBIfam" id="TIGR01730">
    <property type="entry name" value="RND_mfp"/>
    <property type="match status" value="1"/>
</dbReference>
<dbReference type="STRING" id="1177179.A11A3_14847"/>
<feature type="region of interest" description="Disordered" evidence="3">
    <location>
        <begin position="484"/>
        <end position="555"/>
    </location>
</feature>
<dbReference type="GO" id="GO:0046914">
    <property type="term" value="F:transition metal ion binding"/>
    <property type="evidence" value="ECO:0007669"/>
    <property type="project" value="TreeGrafter"/>
</dbReference>
<evidence type="ECO:0000313" key="9">
    <source>
        <dbReference type="Proteomes" id="UP000010164"/>
    </source>
</evidence>
<dbReference type="Pfam" id="PF19335">
    <property type="entry name" value="HMBD"/>
    <property type="match status" value="1"/>
</dbReference>
<dbReference type="InterPro" id="IPR006143">
    <property type="entry name" value="RND_pump_MFP"/>
</dbReference>
<dbReference type="Pfam" id="PF25954">
    <property type="entry name" value="Beta-barrel_RND_2"/>
    <property type="match status" value="1"/>
</dbReference>